<evidence type="ECO:0000313" key="11">
    <source>
        <dbReference type="EMBL" id="MBO6988007.1"/>
    </source>
</evidence>
<sequence length="319" mass="35772">MTSTAKQKSVQNEEDLISEIKERCGKANAIILAHYYQAPEIQEIADFIGDSLDLSRKAANNDADIIIFCGVHFMAETAKILSPNKTVLLPDIDAGCSLADDCPSDKFQKFREENPDHYVVSYINCTAEVKAQSDLICTSSNAVSLIKKIPEDKKIIFAPDQNLGRWVQKNSGRDLKLWPGSCIVHESFSEEALLKLKYQNPGSKVIAHPECSQNLLILSDFIGSTSKLLDFVSKDPSKTYMVLTEPGIIHQMKKKEPNKIFIEVPDVEGCKCNECPYMKLNTLEKILDCLKNNSPSIELDPEIIRRAYVPIKRMLDMSN</sequence>
<evidence type="ECO:0000256" key="7">
    <source>
        <dbReference type="ARBA" id="ARBA00022723"/>
    </source>
</evidence>
<dbReference type="InterPro" id="IPR036094">
    <property type="entry name" value="NadA_sf"/>
</dbReference>
<comment type="subcellular location">
    <subcellularLocation>
        <location evidence="10">Cytoplasm</location>
    </subcellularLocation>
</comment>
<keyword evidence="8 10" id="KW-0408">Iron</keyword>
<comment type="similarity">
    <text evidence="10">Belongs to the quinolinate synthase family. Type 2 subfamily.</text>
</comment>
<feature type="binding site" evidence="10">
    <location>
        <begin position="208"/>
        <end position="210"/>
    </location>
    <ligand>
        <name>iminosuccinate</name>
        <dbReference type="ChEBI" id="CHEBI:77875"/>
    </ligand>
</feature>
<dbReference type="SUPFAM" id="SSF142754">
    <property type="entry name" value="NadA-like"/>
    <property type="match status" value="1"/>
</dbReference>
<keyword evidence="4 10" id="KW-0963">Cytoplasm</keyword>
<name>A0A9D9BVF0_PROMR</name>
<proteinExistence type="inferred from homology"/>
<comment type="caution">
    <text evidence="11">The sequence shown here is derived from an EMBL/GenBank/DDBJ whole genome shotgun (WGS) entry which is preliminary data.</text>
</comment>
<comment type="function">
    <text evidence="10">Catalyzes the condensation of iminoaspartate with dihydroxyacetone phosphate to form quinolinate.</text>
</comment>
<evidence type="ECO:0000256" key="4">
    <source>
        <dbReference type="ARBA" id="ARBA00022490"/>
    </source>
</evidence>
<dbReference type="InterPro" id="IPR003473">
    <property type="entry name" value="NadA"/>
</dbReference>
<evidence type="ECO:0000256" key="3">
    <source>
        <dbReference type="ARBA" id="ARBA00022485"/>
    </source>
</evidence>
<feature type="binding site" evidence="10">
    <location>
        <position position="51"/>
    </location>
    <ligand>
        <name>iminosuccinate</name>
        <dbReference type="ChEBI" id="CHEBI:77875"/>
    </ligand>
</feature>
<protein>
    <recommendedName>
        <fullName evidence="2 10">Quinolinate synthase</fullName>
        <ecNumber evidence="2 10">2.5.1.72</ecNumber>
    </recommendedName>
</protein>
<evidence type="ECO:0000256" key="10">
    <source>
        <dbReference type="HAMAP-Rule" id="MF_00568"/>
    </source>
</evidence>
<dbReference type="NCBIfam" id="NF006878">
    <property type="entry name" value="PRK09375.1-2"/>
    <property type="match status" value="1"/>
</dbReference>
<evidence type="ECO:0000256" key="9">
    <source>
        <dbReference type="ARBA" id="ARBA00023014"/>
    </source>
</evidence>
<evidence type="ECO:0000256" key="6">
    <source>
        <dbReference type="ARBA" id="ARBA00022679"/>
    </source>
</evidence>
<comment type="cofactor">
    <cofactor evidence="10">
        <name>[4Fe-4S] cluster</name>
        <dbReference type="ChEBI" id="CHEBI:49883"/>
    </cofactor>
    <text evidence="10">Binds 1 [4Fe-4S] cluster per subunit.</text>
</comment>
<feature type="binding site" evidence="10">
    <location>
        <begin position="122"/>
        <end position="124"/>
    </location>
    <ligand>
        <name>iminosuccinate</name>
        <dbReference type="ChEBI" id="CHEBI:77875"/>
    </ligand>
</feature>
<dbReference type="FunFam" id="3.40.50.10800:FF:000003">
    <property type="entry name" value="Quinolinate synthase A"/>
    <property type="match status" value="1"/>
</dbReference>
<feature type="binding site" evidence="10">
    <location>
        <position position="275"/>
    </location>
    <ligand>
        <name>[4Fe-4S] cluster</name>
        <dbReference type="ChEBI" id="CHEBI:49883"/>
    </ligand>
</feature>
<comment type="catalytic activity">
    <reaction evidence="10">
        <text>iminosuccinate + dihydroxyacetone phosphate = quinolinate + phosphate + 2 H2O + H(+)</text>
        <dbReference type="Rhea" id="RHEA:25888"/>
        <dbReference type="ChEBI" id="CHEBI:15377"/>
        <dbReference type="ChEBI" id="CHEBI:15378"/>
        <dbReference type="ChEBI" id="CHEBI:29959"/>
        <dbReference type="ChEBI" id="CHEBI:43474"/>
        <dbReference type="ChEBI" id="CHEBI:57642"/>
        <dbReference type="ChEBI" id="CHEBI:77875"/>
        <dbReference type="EC" id="2.5.1.72"/>
    </reaction>
</comment>
<keyword evidence="3 10" id="KW-0004">4Fe-4S</keyword>
<evidence type="ECO:0000256" key="5">
    <source>
        <dbReference type="ARBA" id="ARBA00022642"/>
    </source>
</evidence>
<dbReference type="Pfam" id="PF02445">
    <property type="entry name" value="NadA"/>
    <property type="match status" value="1"/>
</dbReference>
<dbReference type="NCBIfam" id="NF006879">
    <property type="entry name" value="PRK09375.1-4"/>
    <property type="match status" value="1"/>
</dbReference>
<accession>A0A9D9BVF0</accession>
<dbReference type="GO" id="GO:0005829">
    <property type="term" value="C:cytosol"/>
    <property type="evidence" value="ECO:0007669"/>
    <property type="project" value="TreeGrafter"/>
</dbReference>
<dbReference type="GO" id="GO:0046872">
    <property type="term" value="F:metal ion binding"/>
    <property type="evidence" value="ECO:0007669"/>
    <property type="project" value="UniProtKB-KW"/>
</dbReference>
<dbReference type="EC" id="2.5.1.72" evidence="2 10"/>
<dbReference type="NCBIfam" id="TIGR00550">
    <property type="entry name" value="nadA"/>
    <property type="match status" value="1"/>
</dbReference>
<dbReference type="HAMAP" id="MF_00568">
    <property type="entry name" value="NadA_type2"/>
    <property type="match status" value="1"/>
</dbReference>
<feature type="binding site" evidence="10">
    <location>
        <position position="34"/>
    </location>
    <ligand>
        <name>iminosuccinate</name>
        <dbReference type="ChEBI" id="CHEBI:77875"/>
    </ligand>
</feature>
<dbReference type="GO" id="GO:0008987">
    <property type="term" value="F:quinolinate synthetase A activity"/>
    <property type="evidence" value="ECO:0007669"/>
    <property type="project" value="UniProtKB-UniRule"/>
</dbReference>
<evidence type="ECO:0000256" key="1">
    <source>
        <dbReference type="ARBA" id="ARBA00005065"/>
    </source>
</evidence>
<feature type="binding site" evidence="10">
    <location>
        <position position="96"/>
    </location>
    <ligand>
        <name>[4Fe-4S] cluster</name>
        <dbReference type="ChEBI" id="CHEBI:49883"/>
    </ligand>
</feature>
<dbReference type="PANTHER" id="PTHR30573">
    <property type="entry name" value="QUINOLINATE SYNTHETASE A"/>
    <property type="match status" value="1"/>
</dbReference>
<organism evidence="11">
    <name type="scientific">Prochlorococcus marinus XMU1424</name>
    <dbReference type="NCBI Taxonomy" id="2774497"/>
    <lineage>
        <taxon>Bacteria</taxon>
        <taxon>Bacillati</taxon>
        <taxon>Cyanobacteriota</taxon>
        <taxon>Cyanophyceae</taxon>
        <taxon>Synechococcales</taxon>
        <taxon>Prochlorococcaceae</taxon>
        <taxon>Prochlorococcus</taxon>
    </lineage>
</organism>
<dbReference type="Gene3D" id="3.40.50.10800">
    <property type="entry name" value="NadA-like"/>
    <property type="match status" value="3"/>
</dbReference>
<comment type="pathway">
    <text evidence="1 10">Cofactor biosynthesis; NAD(+) biosynthesis; quinolinate from iminoaspartate: step 1/1.</text>
</comment>
<keyword evidence="7 10" id="KW-0479">Metal-binding</keyword>
<keyword evidence="5 10" id="KW-0662">Pyridine nucleotide biosynthesis</keyword>
<gene>
    <name evidence="10 11" type="primary">nadA</name>
    <name evidence="11" type="ORF">JJ833_03990</name>
</gene>
<keyword evidence="6 10" id="KW-0808">Transferase</keyword>
<feature type="binding site" evidence="10">
    <location>
        <position position="225"/>
    </location>
    <ligand>
        <name>iminosuccinate</name>
        <dbReference type="ChEBI" id="CHEBI:77875"/>
    </ligand>
</feature>
<keyword evidence="9 10" id="KW-0411">Iron-sulfur</keyword>
<dbReference type="InterPro" id="IPR023066">
    <property type="entry name" value="Quinolinate_synth_type2"/>
</dbReference>
<dbReference type="GO" id="GO:0034628">
    <property type="term" value="P:'de novo' NAD+ biosynthetic process from L-aspartate"/>
    <property type="evidence" value="ECO:0007669"/>
    <property type="project" value="TreeGrafter"/>
</dbReference>
<evidence type="ECO:0000256" key="2">
    <source>
        <dbReference type="ARBA" id="ARBA00012669"/>
    </source>
</evidence>
<dbReference type="AlphaFoldDB" id="A0A9D9BVF0"/>
<dbReference type="GO" id="GO:0051539">
    <property type="term" value="F:4 iron, 4 sulfur cluster binding"/>
    <property type="evidence" value="ECO:0007669"/>
    <property type="project" value="UniProtKB-KW"/>
</dbReference>
<dbReference type="PANTHER" id="PTHR30573:SF0">
    <property type="entry name" value="QUINOLINATE SYNTHASE, CHLOROPLASTIC"/>
    <property type="match status" value="1"/>
</dbReference>
<feature type="binding site" evidence="10">
    <location>
        <position position="139"/>
    </location>
    <ligand>
        <name>iminosuccinate</name>
        <dbReference type="ChEBI" id="CHEBI:77875"/>
    </ligand>
</feature>
<evidence type="ECO:0000256" key="8">
    <source>
        <dbReference type="ARBA" id="ARBA00023004"/>
    </source>
</evidence>
<reference evidence="11" key="1">
    <citation type="journal article" date="2021" name="Front. Mar. Sci.">
        <title>Genomes of Diverse Isolates of Prochlorococcus High-Light-Adapted Clade II in the Western Pacific Ocean.</title>
        <authorList>
            <person name="Yan W."/>
            <person name="Feng X."/>
            <person name="Zhang W."/>
            <person name="Nawaz M.Z."/>
            <person name="Luo T."/>
            <person name="Zhang R."/>
            <person name="Jiao N."/>
        </authorList>
    </citation>
    <scope>NUCLEOTIDE SEQUENCE</scope>
    <source>
        <strain evidence="11">XMU1424</strain>
    </source>
</reference>
<feature type="binding site" evidence="10">
    <location>
        <position position="182"/>
    </location>
    <ligand>
        <name>[4Fe-4S] cluster</name>
        <dbReference type="ChEBI" id="CHEBI:49883"/>
    </ligand>
</feature>
<dbReference type="EMBL" id="JAEPLE010000002">
    <property type="protein sequence ID" value="MBO6988007.1"/>
    <property type="molecule type" value="Genomic_DNA"/>
</dbReference>